<evidence type="ECO:0000313" key="3">
    <source>
        <dbReference type="Proteomes" id="UP000624325"/>
    </source>
</evidence>
<name>A0ABQ4BZM6_9ACTN</name>
<organism evidence="2 3">
    <name type="scientific">Asanoa iriomotensis</name>
    <dbReference type="NCBI Taxonomy" id="234613"/>
    <lineage>
        <taxon>Bacteria</taxon>
        <taxon>Bacillati</taxon>
        <taxon>Actinomycetota</taxon>
        <taxon>Actinomycetes</taxon>
        <taxon>Micromonosporales</taxon>
        <taxon>Micromonosporaceae</taxon>
        <taxon>Asanoa</taxon>
    </lineage>
</organism>
<dbReference type="Proteomes" id="UP000624325">
    <property type="component" value="Unassembled WGS sequence"/>
</dbReference>
<sequence>MLVDGQPLLTLDRPETAGTDDGGMARKRLAMLPAAALAAVALTACSPEIKGYTGISVDTTGRASAEIVWCDPGSPESVMLFRDSDADNSPTTWPEWPGRDYPLPPGATSPATVPLTDFPTDPTVLSMYAASEFTTRRVTFTVAELAQVPSGSILITEVQEGEERQRTVTRDEFAHLADDLCG</sequence>
<evidence type="ECO:0008006" key="4">
    <source>
        <dbReference type="Google" id="ProtNLM"/>
    </source>
</evidence>
<protein>
    <recommendedName>
        <fullName evidence="4">Lipoprotein</fullName>
    </recommendedName>
</protein>
<dbReference type="EMBL" id="BONC01000008">
    <property type="protein sequence ID" value="GIF55631.1"/>
    <property type="molecule type" value="Genomic_DNA"/>
</dbReference>
<gene>
    <name evidence="2" type="ORF">Air01nite_17260</name>
</gene>
<keyword evidence="3" id="KW-1185">Reference proteome</keyword>
<evidence type="ECO:0000313" key="2">
    <source>
        <dbReference type="EMBL" id="GIF55631.1"/>
    </source>
</evidence>
<feature type="region of interest" description="Disordered" evidence="1">
    <location>
        <begin position="1"/>
        <end position="22"/>
    </location>
</feature>
<reference evidence="2 3" key="1">
    <citation type="submission" date="2021-01" db="EMBL/GenBank/DDBJ databases">
        <title>Whole genome shotgun sequence of Asanoa iriomotensis NBRC 100142.</title>
        <authorList>
            <person name="Komaki H."/>
            <person name="Tamura T."/>
        </authorList>
    </citation>
    <scope>NUCLEOTIDE SEQUENCE [LARGE SCALE GENOMIC DNA]</scope>
    <source>
        <strain evidence="2 3">NBRC 100142</strain>
    </source>
</reference>
<proteinExistence type="predicted"/>
<evidence type="ECO:0000256" key="1">
    <source>
        <dbReference type="SAM" id="MobiDB-lite"/>
    </source>
</evidence>
<comment type="caution">
    <text evidence="2">The sequence shown here is derived from an EMBL/GenBank/DDBJ whole genome shotgun (WGS) entry which is preliminary data.</text>
</comment>
<accession>A0ABQ4BZM6</accession>